<evidence type="ECO:0000313" key="6">
    <source>
        <dbReference type="Proteomes" id="UP000028926"/>
    </source>
</evidence>
<dbReference type="Pfam" id="PF03472">
    <property type="entry name" value="Autoind_bind"/>
    <property type="match status" value="1"/>
</dbReference>
<dbReference type="eggNOG" id="ENOG5030198">
    <property type="taxonomic scope" value="Bacteria"/>
</dbReference>
<evidence type="ECO:0000256" key="1">
    <source>
        <dbReference type="ARBA" id="ARBA00023015"/>
    </source>
</evidence>
<evidence type="ECO:0000313" key="5">
    <source>
        <dbReference type="EMBL" id="AIK96548.1"/>
    </source>
</evidence>
<dbReference type="EMBL" id="CP008941">
    <property type="protein sequence ID" value="AIK96548.1"/>
    <property type="molecule type" value="Genomic_DNA"/>
</dbReference>
<dbReference type="GO" id="GO:0003677">
    <property type="term" value="F:DNA binding"/>
    <property type="evidence" value="ECO:0007669"/>
    <property type="project" value="UniProtKB-KW"/>
</dbReference>
<dbReference type="HOGENOM" id="CLU_1183277_0_0_5"/>
<protein>
    <recommendedName>
        <fullName evidence="4">Transcription factor LuxR-like autoinducer-binding domain-containing protein</fullName>
    </recommendedName>
</protein>
<keyword evidence="3" id="KW-0804">Transcription</keyword>
<evidence type="ECO:0000256" key="2">
    <source>
        <dbReference type="ARBA" id="ARBA00023125"/>
    </source>
</evidence>
<dbReference type="KEGG" id="paca:ID47_07065"/>
<keyword evidence="1" id="KW-0805">Transcription regulation</keyword>
<keyword evidence="2" id="KW-0238">DNA-binding</keyword>
<feature type="domain" description="Transcription factor LuxR-like autoinducer-binding" evidence="4">
    <location>
        <begin position="53"/>
        <end position="144"/>
    </location>
</feature>
<dbReference type="AlphaFoldDB" id="A0A077AY31"/>
<evidence type="ECO:0000259" key="4">
    <source>
        <dbReference type="Pfam" id="PF03472"/>
    </source>
</evidence>
<reference evidence="5 6" key="1">
    <citation type="submission" date="2014-07" db="EMBL/GenBank/DDBJ databases">
        <title>Comparative genomic insights into amoeba endosymbionts belonging to the families of Holosporaceae and Candidatus Midichloriaceae within Rickettsiales.</title>
        <authorList>
            <person name="Wang Z."/>
            <person name="Wu M."/>
        </authorList>
    </citation>
    <scope>NUCLEOTIDE SEQUENCE [LARGE SCALE GENOMIC DNA]</scope>
    <source>
        <strain evidence="5">PRA3</strain>
    </source>
</reference>
<keyword evidence="6" id="KW-1185">Reference proteome</keyword>
<gene>
    <name evidence="5" type="ORF">ID47_07065</name>
</gene>
<evidence type="ECO:0000256" key="3">
    <source>
        <dbReference type="ARBA" id="ARBA00023163"/>
    </source>
</evidence>
<dbReference type="RefSeq" id="WP_038465063.1">
    <property type="nucleotide sequence ID" value="NZ_CP008941.1"/>
</dbReference>
<dbReference type="InterPro" id="IPR005143">
    <property type="entry name" value="TF_LuxR_autoind-bd_dom"/>
</dbReference>
<dbReference type="Gene3D" id="3.30.450.80">
    <property type="entry name" value="Transcription factor LuxR-like, autoinducer-binding domain"/>
    <property type="match status" value="1"/>
</dbReference>
<dbReference type="SUPFAM" id="SSF75516">
    <property type="entry name" value="Pheromone-binding domain of LuxR-like quorum-sensing transcription factors"/>
    <property type="match status" value="1"/>
</dbReference>
<accession>A0A077AY31</accession>
<dbReference type="InterPro" id="IPR036693">
    <property type="entry name" value="TF_LuxR_autoind-bd_dom_sf"/>
</dbReference>
<sequence length="231" mass="26751">MNIFPSNELIQNILQGIPYQYYTLYLNIEDDIFYDLEHYEAGEGLNLLDYKLTDHALFTNYPEKWQDEYFNREMMEYDPVLLHGCHTLFPYTWGRYSSTLPHLNSKNLLKLLKQSRNFGIENGISVPIGMGIKIYGIFTITFDNTLILNGDIVYQIASLLQNLGTYIVSYEAPTPLKPLNGRQKLILMQSFNALLQQSNHLKEKFEQLLQLNSHNLSPAFQSAPQVNLAYP</sequence>
<dbReference type="Proteomes" id="UP000028926">
    <property type="component" value="Chromosome"/>
</dbReference>
<proteinExistence type="predicted"/>
<organism evidence="5 6">
    <name type="scientific">Candidatus Odyssella acanthamoebae</name>
    <dbReference type="NCBI Taxonomy" id="91604"/>
    <lineage>
        <taxon>Bacteria</taxon>
        <taxon>Pseudomonadati</taxon>
        <taxon>Pseudomonadota</taxon>
        <taxon>Alphaproteobacteria</taxon>
        <taxon>Holosporales</taxon>
        <taxon>Candidatus Paracaedibacteraceae</taxon>
        <taxon>Candidatus Odyssella</taxon>
    </lineage>
</organism>
<name>A0A077AY31_9PROT</name>